<feature type="compositionally biased region" description="Basic residues" evidence="1">
    <location>
        <begin position="78"/>
        <end position="90"/>
    </location>
</feature>
<evidence type="ECO:0000313" key="3">
    <source>
        <dbReference type="Proteomes" id="UP000053573"/>
    </source>
</evidence>
<name>A0A0H1BAQ6_9EURO</name>
<proteinExistence type="predicted"/>
<organism evidence="2 3">
    <name type="scientific">Blastomyces silverae</name>
    <dbReference type="NCBI Taxonomy" id="2060906"/>
    <lineage>
        <taxon>Eukaryota</taxon>
        <taxon>Fungi</taxon>
        <taxon>Dikarya</taxon>
        <taxon>Ascomycota</taxon>
        <taxon>Pezizomycotina</taxon>
        <taxon>Eurotiomycetes</taxon>
        <taxon>Eurotiomycetidae</taxon>
        <taxon>Onygenales</taxon>
        <taxon>Ajellomycetaceae</taxon>
        <taxon>Blastomyces</taxon>
    </lineage>
</organism>
<comment type="caution">
    <text evidence="2">The sequence shown here is derived from an EMBL/GenBank/DDBJ whole genome shotgun (WGS) entry which is preliminary data.</text>
</comment>
<dbReference type="AlphaFoldDB" id="A0A0H1BAQ6"/>
<dbReference type="OrthoDB" id="9999821at2759"/>
<gene>
    <name evidence="2" type="ORF">EMPG_16028</name>
</gene>
<keyword evidence="3" id="KW-1185">Reference proteome</keyword>
<dbReference type="STRING" id="2060906.A0A0H1BAQ6"/>
<dbReference type="EMBL" id="LDEV01002581">
    <property type="protein sequence ID" value="KLJ08534.1"/>
    <property type="molecule type" value="Genomic_DNA"/>
</dbReference>
<protein>
    <submittedName>
        <fullName evidence="2">Uncharacterized protein</fullName>
    </submittedName>
</protein>
<accession>A0A0H1BAQ6</accession>
<feature type="compositionally biased region" description="Polar residues" evidence="1">
    <location>
        <begin position="94"/>
        <end position="110"/>
    </location>
</feature>
<feature type="region of interest" description="Disordered" evidence="1">
    <location>
        <begin position="1"/>
        <end position="23"/>
    </location>
</feature>
<evidence type="ECO:0000256" key="1">
    <source>
        <dbReference type="SAM" id="MobiDB-lite"/>
    </source>
</evidence>
<feature type="region of interest" description="Disordered" evidence="1">
    <location>
        <begin position="53"/>
        <end position="129"/>
    </location>
</feature>
<reference evidence="3" key="1">
    <citation type="journal article" date="2015" name="PLoS Genet.">
        <title>The dynamic genome and transcriptome of the human fungal pathogen Blastomyces and close relative Emmonsia.</title>
        <authorList>
            <person name="Munoz J.F."/>
            <person name="Gauthier G.M."/>
            <person name="Desjardins C.A."/>
            <person name="Gallo J.E."/>
            <person name="Holder J."/>
            <person name="Sullivan T.D."/>
            <person name="Marty A.J."/>
            <person name="Carmen J.C."/>
            <person name="Chen Z."/>
            <person name="Ding L."/>
            <person name="Gujja S."/>
            <person name="Magrini V."/>
            <person name="Misas E."/>
            <person name="Mitreva M."/>
            <person name="Priest M."/>
            <person name="Saif S."/>
            <person name="Whiston E.A."/>
            <person name="Young S."/>
            <person name="Zeng Q."/>
            <person name="Goldman W.E."/>
            <person name="Mardis E.R."/>
            <person name="Taylor J.W."/>
            <person name="McEwen J.G."/>
            <person name="Clay O.K."/>
            <person name="Klein B.S."/>
            <person name="Cuomo C.A."/>
        </authorList>
    </citation>
    <scope>NUCLEOTIDE SEQUENCE [LARGE SCALE GENOMIC DNA]</scope>
    <source>
        <strain evidence="3">UAMH 139</strain>
    </source>
</reference>
<sequence>MPKDGHQPLHAGEEDAGTTHRAADGISNFSGMIGGLDVAIRVEIDAADRNGTTEGYGFSIPPLAIPQSDRVSQETTRSRRFHRMHRHLHSSHSNTSAPPTTNMAATSAPESDTVPPLPRPATATVEGAR</sequence>
<evidence type="ECO:0000313" key="2">
    <source>
        <dbReference type="EMBL" id="KLJ08534.1"/>
    </source>
</evidence>
<dbReference type="Proteomes" id="UP000053573">
    <property type="component" value="Unassembled WGS sequence"/>
</dbReference>